<dbReference type="FunFam" id="3.40.50.2300:FF:000188">
    <property type="entry name" value="Glutamate receptor"/>
    <property type="match status" value="1"/>
</dbReference>
<evidence type="ECO:0000256" key="16">
    <source>
        <dbReference type="PIRSR" id="PIRSR037090-50"/>
    </source>
</evidence>
<dbReference type="CDD" id="cd13686">
    <property type="entry name" value="GluR_Plant"/>
    <property type="match status" value="1"/>
</dbReference>
<dbReference type="InterPro" id="IPR001320">
    <property type="entry name" value="Iontro_rcpt_C"/>
</dbReference>
<dbReference type="FunFam" id="3.40.190.10:FF:000103">
    <property type="entry name" value="Glutamate receptor"/>
    <property type="match status" value="1"/>
</dbReference>
<dbReference type="FunFam" id="1.10.287.70:FF:000037">
    <property type="entry name" value="Glutamate receptor"/>
    <property type="match status" value="1"/>
</dbReference>
<feature type="domain" description="Ionotropic glutamate receptor C-terminal" evidence="19">
    <location>
        <begin position="413"/>
        <end position="758"/>
    </location>
</feature>
<keyword evidence="8 15" id="KW-0406">Ion transport</keyword>
<dbReference type="PANTHER" id="PTHR18966">
    <property type="entry name" value="IONOTROPIC GLUTAMATE RECEPTOR"/>
    <property type="match status" value="1"/>
</dbReference>
<evidence type="ECO:0000256" key="18">
    <source>
        <dbReference type="SAM" id="SignalP"/>
    </source>
</evidence>
<evidence type="ECO:0000256" key="6">
    <source>
        <dbReference type="ARBA" id="ARBA00022729"/>
    </source>
</evidence>
<feature type="transmembrane region" description="Helical" evidence="17">
    <location>
        <begin position="537"/>
        <end position="555"/>
    </location>
</feature>
<keyword evidence="10 15" id="KW-0675">Receptor</keyword>
<evidence type="ECO:0000313" key="20">
    <source>
        <dbReference type="EMBL" id="THU60488.1"/>
    </source>
</evidence>
<keyword evidence="13 15" id="KW-0407">Ion channel</keyword>
<evidence type="ECO:0000256" key="13">
    <source>
        <dbReference type="ARBA" id="ARBA00023303"/>
    </source>
</evidence>
<evidence type="ECO:0000259" key="19">
    <source>
        <dbReference type="SMART" id="SM00079"/>
    </source>
</evidence>
<evidence type="ECO:0000313" key="21">
    <source>
        <dbReference type="Proteomes" id="UP000317650"/>
    </source>
</evidence>
<dbReference type="InterPro" id="IPR015683">
    <property type="entry name" value="Ionotropic_Glu_rcpt"/>
</dbReference>
<feature type="disulfide bond" evidence="16">
    <location>
        <begin position="706"/>
        <end position="762"/>
    </location>
</feature>
<dbReference type="FunFam" id="3.40.190.10:FF:000195">
    <property type="entry name" value="Glutamate receptor 2.7"/>
    <property type="match status" value="1"/>
</dbReference>
<comment type="caution">
    <text evidence="20">The sequence shown here is derived from an EMBL/GenBank/DDBJ whole genome shotgun (WGS) entry which is preliminary data.</text>
</comment>
<dbReference type="Pfam" id="PF00060">
    <property type="entry name" value="Lig_chan"/>
    <property type="match status" value="1"/>
</dbReference>
<dbReference type="EMBL" id="PYDT01000005">
    <property type="protein sequence ID" value="THU60488.1"/>
    <property type="molecule type" value="Genomic_DNA"/>
</dbReference>
<dbReference type="SMART" id="SM00079">
    <property type="entry name" value="PBPe"/>
    <property type="match status" value="1"/>
</dbReference>
<evidence type="ECO:0000256" key="14">
    <source>
        <dbReference type="ARBA" id="ARBA00049638"/>
    </source>
</evidence>
<comment type="function">
    <text evidence="14">Glutamate-gated receptor that probably acts as a non-selective cation channel. May be involved in light-signal transduction and calcium homeostasis via the regulation of calcium influx into cells.</text>
</comment>
<comment type="subunit">
    <text evidence="3">May form heteromers.</text>
</comment>
<keyword evidence="5 17" id="KW-0812">Transmembrane</keyword>
<feature type="transmembrane region" description="Helical" evidence="17">
    <location>
        <begin position="598"/>
        <end position="618"/>
    </location>
</feature>
<evidence type="ECO:0000256" key="3">
    <source>
        <dbReference type="ARBA" id="ARBA00011095"/>
    </source>
</evidence>
<dbReference type="SUPFAM" id="SSF53850">
    <property type="entry name" value="Periplasmic binding protein-like II"/>
    <property type="match status" value="1"/>
</dbReference>
<keyword evidence="12 15" id="KW-1071">Ligand-gated ion channel</keyword>
<dbReference type="SUPFAM" id="SSF53822">
    <property type="entry name" value="Periplasmic binding protein-like I"/>
    <property type="match status" value="1"/>
</dbReference>
<evidence type="ECO:0000256" key="17">
    <source>
        <dbReference type="SAM" id="Phobius"/>
    </source>
</evidence>
<evidence type="ECO:0000256" key="15">
    <source>
        <dbReference type="PIRNR" id="PIRNR037090"/>
    </source>
</evidence>
<dbReference type="GO" id="GO:0015276">
    <property type="term" value="F:ligand-gated monoatomic ion channel activity"/>
    <property type="evidence" value="ECO:0007669"/>
    <property type="project" value="InterPro"/>
</dbReference>
<dbReference type="Gene3D" id="3.40.50.2300">
    <property type="match status" value="2"/>
</dbReference>
<evidence type="ECO:0000256" key="1">
    <source>
        <dbReference type="ARBA" id="ARBA00004141"/>
    </source>
</evidence>
<dbReference type="Gene3D" id="3.40.190.10">
    <property type="entry name" value="Periplasmic binding protein-like II"/>
    <property type="match status" value="2"/>
</dbReference>
<reference evidence="20 21" key="1">
    <citation type="journal article" date="2019" name="Nat. Plants">
        <title>Genome sequencing of Musa balbisiana reveals subgenome evolution and function divergence in polyploid bananas.</title>
        <authorList>
            <person name="Yao X."/>
        </authorList>
    </citation>
    <scope>NUCLEOTIDE SEQUENCE [LARGE SCALE GENOMIC DNA]</scope>
    <source>
        <strain evidence="21">cv. DH-PKW</strain>
        <tissue evidence="20">Leaves</tissue>
    </source>
</reference>
<keyword evidence="9 15" id="KW-0472">Membrane</keyword>
<keyword evidence="7 17" id="KW-1133">Transmembrane helix</keyword>
<evidence type="ECO:0000256" key="11">
    <source>
        <dbReference type="ARBA" id="ARBA00023180"/>
    </source>
</evidence>
<dbReference type="STRING" id="52838.A0A4S8JF04"/>
<keyword evidence="6 18" id="KW-0732">Signal</keyword>
<dbReference type="AlphaFoldDB" id="A0A4S8JF04"/>
<proteinExistence type="inferred from homology"/>
<dbReference type="CDD" id="cd19990">
    <property type="entry name" value="PBP1_GABAb_receptor_plant"/>
    <property type="match status" value="1"/>
</dbReference>
<comment type="subcellular location">
    <subcellularLocation>
        <location evidence="1">Membrane</location>
        <topology evidence="1">Multi-pass membrane protein</topology>
    </subcellularLocation>
</comment>
<evidence type="ECO:0000256" key="10">
    <source>
        <dbReference type="ARBA" id="ARBA00023170"/>
    </source>
</evidence>
<gene>
    <name evidence="20" type="ORF">C4D60_Mb07t13290</name>
</gene>
<feature type="signal peptide" evidence="18">
    <location>
        <begin position="1"/>
        <end position="16"/>
    </location>
</feature>
<dbReference type="InterPro" id="IPR028082">
    <property type="entry name" value="Peripla_BP_I"/>
</dbReference>
<keyword evidence="21" id="KW-1185">Reference proteome</keyword>
<organism evidence="20 21">
    <name type="scientific">Musa balbisiana</name>
    <name type="common">Banana</name>
    <dbReference type="NCBI Taxonomy" id="52838"/>
    <lineage>
        <taxon>Eukaryota</taxon>
        <taxon>Viridiplantae</taxon>
        <taxon>Streptophyta</taxon>
        <taxon>Embryophyta</taxon>
        <taxon>Tracheophyta</taxon>
        <taxon>Spermatophyta</taxon>
        <taxon>Magnoliopsida</taxon>
        <taxon>Liliopsida</taxon>
        <taxon>Zingiberales</taxon>
        <taxon>Musaceae</taxon>
        <taxon>Musa</taxon>
    </lineage>
</organism>
<dbReference type="Pfam" id="PF01094">
    <property type="entry name" value="ANF_receptor"/>
    <property type="match status" value="1"/>
</dbReference>
<dbReference type="Gene3D" id="1.10.287.70">
    <property type="match status" value="1"/>
</dbReference>
<comment type="function">
    <text evidence="15">Glutamate-gated receptor that probably acts as non-selective cation channel.</text>
</comment>
<dbReference type="Proteomes" id="UP000317650">
    <property type="component" value="Chromosome 7"/>
</dbReference>
<dbReference type="GO" id="GO:0016020">
    <property type="term" value="C:membrane"/>
    <property type="evidence" value="ECO:0007669"/>
    <property type="project" value="UniProtKB-SubCell"/>
</dbReference>
<comment type="similarity">
    <text evidence="2 15">Belongs to the glutamate-gated ion channel (TC 1.A.10.1) family.</text>
</comment>
<evidence type="ECO:0000256" key="4">
    <source>
        <dbReference type="ARBA" id="ARBA00022448"/>
    </source>
</evidence>
<sequence>MEKLILLLCLASSIFCCFSSFAEQRGEVDGGGNGTVYVHVATELLDDVGVQVIIGPPKSTQADYVLVLGNHSRVPILSFSATSPSLSTARTPYFVRTTLNDSSEVGAIAAVVKSFGWRNVVPVYDDTDYGTGAIPYLIDALHAVDAAVPYRSIIVSTASDEQIEKELYRLMTMQTRVFIVHMLADLGSRLMRKAKEVGMMVEGYVWITTDGITNDLDLLEEKVLNSMHGTVGVRLYINRSDEGVRRFTKRFTERFAQGNPSVNISVQPHVFDFWAYDTAWAVAMAVERAAGAMRPRIRGSPSRSSASTDLAKLDVAIDGPRLLKAIHDTRFRGLCGEFLLVDGHVLVSAFEIVNVDGDHGGGQTVIGYWKPESGITRHPHTNKATELMPIVWPGGSTTVPKGWQIPTNGKKLQVIVPVTMGFKRFMNVERDPTKNSTSVTGFCIDVFDAVMKSLPYAVPYEYIPLQPRTASYIDDLVYQIYLKNYDALVGPITIVANRSQYVDFTLPYTESGVSMVVPLKKKPGNALIFLKPLSADLWISCIFFTFLTGFVVWLFEHRDNTGEFSGPLHRQLVVIFCFVCSTLVSSPERKLKNTASQIVVVFWAFVVLILVSSYTAMLSSMLTVQELHPTVSDVTELQAKGVYVGYRNGSFVADLLQKMNFDRHRLRNYSTVNQYADALSKGSDNGGVAAIFDEIPYLMFFLSKHCLDYTMVGPTHQTAGFGFVFQKGSPLVADVSRAILKVTQGDKMVEIKRKWFGDRPTCSSQRDNLSSTRLNFTNFWGLFLISGLVSITALAYFVYNNPDEAKEVMARIQQAILCHQRGKLDKESQSVTEPDQNGQAMALPSMNASRLFNWNPNPIHIPE</sequence>
<feature type="chain" id="PRO_5020744411" description="Glutamate receptor" evidence="18">
    <location>
        <begin position="17"/>
        <end position="863"/>
    </location>
</feature>
<keyword evidence="16" id="KW-1015">Disulfide bond</keyword>
<dbReference type="InterPro" id="IPR044440">
    <property type="entry name" value="GABAb_receptor_plant_PBP1"/>
</dbReference>
<evidence type="ECO:0000256" key="2">
    <source>
        <dbReference type="ARBA" id="ARBA00008685"/>
    </source>
</evidence>
<evidence type="ECO:0000256" key="7">
    <source>
        <dbReference type="ARBA" id="ARBA00022989"/>
    </source>
</evidence>
<feature type="transmembrane region" description="Helical" evidence="17">
    <location>
        <begin position="779"/>
        <end position="799"/>
    </location>
</feature>
<dbReference type="InterPro" id="IPR019594">
    <property type="entry name" value="Glu/Gly-bd"/>
</dbReference>
<evidence type="ECO:0000256" key="9">
    <source>
        <dbReference type="ARBA" id="ARBA00023136"/>
    </source>
</evidence>
<protein>
    <recommendedName>
        <fullName evidence="15">Glutamate receptor</fullName>
    </recommendedName>
</protein>
<evidence type="ECO:0000256" key="12">
    <source>
        <dbReference type="ARBA" id="ARBA00023286"/>
    </source>
</evidence>
<evidence type="ECO:0000256" key="5">
    <source>
        <dbReference type="ARBA" id="ARBA00022692"/>
    </source>
</evidence>
<keyword evidence="11" id="KW-0325">Glycoprotein</keyword>
<dbReference type="InterPro" id="IPR001828">
    <property type="entry name" value="ANF_lig-bd_rcpt"/>
</dbReference>
<dbReference type="PIRSF" id="PIRSF037090">
    <property type="entry name" value="Iontro_Glu-like_rcpt_pln"/>
    <property type="match status" value="1"/>
</dbReference>
<keyword evidence="4 15" id="KW-0813">Transport</keyword>
<accession>A0A4S8JF04</accession>
<evidence type="ECO:0000256" key="8">
    <source>
        <dbReference type="ARBA" id="ARBA00023065"/>
    </source>
</evidence>
<name>A0A4S8JF04_MUSBA</name>
<dbReference type="InterPro" id="IPR017103">
    <property type="entry name" value="Iontropic_Glu_rcpt_pln"/>
</dbReference>
<dbReference type="Pfam" id="PF10613">
    <property type="entry name" value="Lig_chan-Glu_bd"/>
    <property type="match status" value="1"/>
</dbReference>